<proteinExistence type="predicted"/>
<dbReference type="AlphaFoldDB" id="A0A1F5KGW2"/>
<gene>
    <name evidence="1" type="ORF">A3D25_04700</name>
</gene>
<organism evidence="1 2">
    <name type="scientific">Candidatus Daviesbacteria bacterium RIFCSPHIGHO2_02_FULL_43_12</name>
    <dbReference type="NCBI Taxonomy" id="1797776"/>
    <lineage>
        <taxon>Bacteria</taxon>
        <taxon>Candidatus Daviesiibacteriota</taxon>
    </lineage>
</organism>
<reference evidence="1 2" key="1">
    <citation type="journal article" date="2016" name="Nat. Commun.">
        <title>Thousands of microbial genomes shed light on interconnected biogeochemical processes in an aquifer system.</title>
        <authorList>
            <person name="Anantharaman K."/>
            <person name="Brown C.T."/>
            <person name="Hug L.A."/>
            <person name="Sharon I."/>
            <person name="Castelle C.J."/>
            <person name="Probst A.J."/>
            <person name="Thomas B.C."/>
            <person name="Singh A."/>
            <person name="Wilkins M.J."/>
            <person name="Karaoz U."/>
            <person name="Brodie E.L."/>
            <person name="Williams K.H."/>
            <person name="Hubbard S.S."/>
            <person name="Banfield J.F."/>
        </authorList>
    </citation>
    <scope>NUCLEOTIDE SEQUENCE [LARGE SCALE GENOMIC DNA]</scope>
</reference>
<accession>A0A1F5KGW2</accession>
<evidence type="ECO:0000313" key="2">
    <source>
        <dbReference type="Proteomes" id="UP000177328"/>
    </source>
</evidence>
<sequence length="354" mass="40611">MKKNGQLFEEFITGISANALGTSAEAEKPFPMTDSLPLWYDLFVIKVAEALQKNKLQPELLPTVSNLRFILYKIMRSYVGLSEERKRQVQKPYQKVFNLLLETIRKLVPIDSFCVHSNLYWSQEEVEDRLSQLELSPVQDREESRLIAKLNLGLTSLVHGLYNDIVTDFGIDVYGPYQVAIDGQEYALLVKNFPDLNPLALSWPQQFLPKIKQVYMYLLYAGTKWEIKGVGCHTNLLSGNPIDDLRKVAVVADGEILDQKEIEALTKETLLKSQDLYIHIIDSGFEEQKKQALFQECFQFKKLFDKAGIDWKPSQEMIARVAGKEIIPTPGVIQDMTEYRQKLGVDRFKEEVVL</sequence>
<comment type="caution">
    <text evidence="1">The sequence shown here is derived from an EMBL/GenBank/DDBJ whole genome shotgun (WGS) entry which is preliminary data.</text>
</comment>
<protein>
    <submittedName>
        <fullName evidence="1">Uncharacterized protein</fullName>
    </submittedName>
</protein>
<dbReference type="EMBL" id="MFDD01000014">
    <property type="protein sequence ID" value="OGE40074.1"/>
    <property type="molecule type" value="Genomic_DNA"/>
</dbReference>
<name>A0A1F5KGW2_9BACT</name>
<dbReference type="Proteomes" id="UP000177328">
    <property type="component" value="Unassembled WGS sequence"/>
</dbReference>
<evidence type="ECO:0000313" key="1">
    <source>
        <dbReference type="EMBL" id="OGE40074.1"/>
    </source>
</evidence>